<dbReference type="SUPFAM" id="SSF48208">
    <property type="entry name" value="Six-hairpin glycosidases"/>
    <property type="match status" value="1"/>
</dbReference>
<dbReference type="AlphaFoldDB" id="A0A174F3M2"/>
<dbReference type="InterPro" id="IPR008928">
    <property type="entry name" value="6-hairpin_glycosidase_sf"/>
</dbReference>
<keyword evidence="1" id="KW-0326">Glycosidase</keyword>
<dbReference type="InterPro" id="IPR000852">
    <property type="entry name" value="Glyco_hydro_52"/>
</dbReference>
<proteinExistence type="predicted"/>
<dbReference type="GO" id="GO:0009044">
    <property type="term" value="F:xylan 1,4-beta-xylosidase activity"/>
    <property type="evidence" value="ECO:0007669"/>
    <property type="project" value="UniProtKB-EC"/>
</dbReference>
<reference evidence="1 2" key="1">
    <citation type="submission" date="2015-09" db="EMBL/GenBank/DDBJ databases">
        <authorList>
            <consortium name="Pathogen Informatics"/>
        </authorList>
    </citation>
    <scope>NUCLEOTIDE SEQUENCE [LARGE SCALE GENOMIC DNA]</scope>
    <source>
        <strain evidence="1 2">2789STDY5608850</strain>
    </source>
</reference>
<dbReference type="Pfam" id="PF03512">
    <property type="entry name" value="Glyco_hydro_52"/>
    <property type="match status" value="1"/>
</dbReference>
<dbReference type="EMBL" id="CYZE01000006">
    <property type="protein sequence ID" value="CUO42775.1"/>
    <property type="molecule type" value="Genomic_DNA"/>
</dbReference>
<protein>
    <submittedName>
        <fullName evidence="1">Beta-xylosidase</fullName>
        <ecNumber evidence="1">3.2.1.37</ecNumber>
    </submittedName>
</protein>
<dbReference type="RefSeq" id="WP_055655949.1">
    <property type="nucleotide sequence ID" value="NZ_CABIXC010000006.1"/>
</dbReference>
<name>A0A174F3M2_9FIRM</name>
<gene>
    <name evidence="1" type="primary">xylA</name>
    <name evidence="1" type="ORF">ERS852407_02786</name>
</gene>
<dbReference type="PRINTS" id="PR00845">
    <property type="entry name" value="GLHYDRLASE52"/>
</dbReference>
<accession>A0A174F3M2</accession>
<evidence type="ECO:0000313" key="2">
    <source>
        <dbReference type="Proteomes" id="UP000095651"/>
    </source>
</evidence>
<sequence length="680" mass="76103">MKNMLFQSLHSAPGANASFALGYRNHGGGFGIEIDRVPDQDVYIGVRKNGTITCFPFFKDTSRSAEKAFTQKEDSGRFGLAVFPEELIDRKFRYGTDKFESGCVSFEVISPVRMLPDPDLENYDTCKYAYCPGIIARMTVDNRTGTEDAEAVFAVSPMEGKQALSRLTGGMLKGFTSRTGYGFAVAGTAEVTEFSDFGLSKAYGRTKKVISHIAPLAGISVLVHAGEKKEMILALGWYKKGIATDGLRTCRYYYTNYYPDLVSVLAYVLDHQKEMIADGEKADKLLEQKELSQERKLLLCQSVKSYYYSTMLLDDAGKPRWVTNEGAFRMMNTLDLAIDHAFFELYYQPWSVRNQLEGFLEDYSYYDQCGISFTHDQGTHNVFTAKGTSSYELPDLTDCFSFMSQEQLCNWILLAALYVENTGDIKWAEEHAAAIGECLKSMKNRDSMEDNYNGIMSVDSSCCCTGSEITTYDSLDSSLGQASESLYLAVKCWASYLALGKLSSHAKLEEVAAEAECHAVITARTIVSFYREDLGFIPAILNGTDASPIIPAIEGVIYPYLFGRKDVLAETGRYGELIKILKKHTETVLQVGVCLFPDKGWKLSAGSENSWMSKIFLCEYIAQDLLECEFDYDTSDAAHWSWWADGCPSNPGIDQIIRGTQEEQNFHYPRAVTSYLWIQD</sequence>
<dbReference type="EC" id="3.2.1.37" evidence="1"/>
<organism evidence="1 2">
    <name type="scientific">Hungatella hathewayi</name>
    <dbReference type="NCBI Taxonomy" id="154046"/>
    <lineage>
        <taxon>Bacteria</taxon>
        <taxon>Bacillati</taxon>
        <taxon>Bacillota</taxon>
        <taxon>Clostridia</taxon>
        <taxon>Lachnospirales</taxon>
        <taxon>Lachnospiraceae</taxon>
        <taxon>Hungatella</taxon>
    </lineage>
</organism>
<dbReference type="Proteomes" id="UP000095651">
    <property type="component" value="Unassembled WGS sequence"/>
</dbReference>
<dbReference type="GO" id="GO:0005975">
    <property type="term" value="P:carbohydrate metabolic process"/>
    <property type="evidence" value="ECO:0007669"/>
    <property type="project" value="InterPro"/>
</dbReference>
<evidence type="ECO:0000313" key="1">
    <source>
        <dbReference type="EMBL" id="CUO42775.1"/>
    </source>
</evidence>
<keyword evidence="1" id="KW-0378">Hydrolase</keyword>